<dbReference type="Proteomes" id="UP000248044">
    <property type="component" value="Chromosome"/>
</dbReference>
<reference evidence="1 2" key="1">
    <citation type="submission" date="2018-05" db="EMBL/GenBank/DDBJ databases">
        <title>Complete Genome Sequences of Extremely Thermoacidophilic, Metal-Mobilizing Type-Strain Members of the Archaeal Family Sulfolobaceae: Acidianus brierleyi DSM-1651T, Acidianus sulfidivorans DSM-18786T, Metallosphaera hakonensis DSM-7519T, and Metallosphaera prunae DSM-10039T.</title>
        <authorList>
            <person name="Counts J.A."/>
            <person name="Kelly R.M."/>
        </authorList>
    </citation>
    <scope>NUCLEOTIDE SEQUENCE [LARGE SCALE GENOMIC DNA]</scope>
    <source>
        <strain evidence="1 2">DSM 1651</strain>
    </source>
</reference>
<protein>
    <submittedName>
        <fullName evidence="1">Uncharacterized protein</fullName>
    </submittedName>
</protein>
<evidence type="ECO:0000313" key="2">
    <source>
        <dbReference type="Proteomes" id="UP000248044"/>
    </source>
</evidence>
<dbReference type="EMBL" id="CP029289">
    <property type="protein sequence ID" value="AWR93774.1"/>
    <property type="molecule type" value="Genomic_DNA"/>
</dbReference>
<name>A0A2U9ICR3_9CREN</name>
<sequence length="81" mass="9734">MLGPYSKSIIACDWKLYLVEEPPKEVWERFLQYFGIDSKPDVIYVDYNKSKYKITLLKENEVEEFLVNQCSQLLHKNHQYS</sequence>
<gene>
    <name evidence="1" type="ORF">DFR85_03230</name>
</gene>
<proteinExistence type="predicted"/>
<dbReference type="AlphaFoldDB" id="A0A2U9ICR3"/>
<accession>A0A2U9ICR3</accession>
<keyword evidence="2" id="KW-1185">Reference proteome</keyword>
<organism evidence="1 2">
    <name type="scientific">Acidianus brierleyi</name>
    <dbReference type="NCBI Taxonomy" id="41673"/>
    <lineage>
        <taxon>Archaea</taxon>
        <taxon>Thermoproteota</taxon>
        <taxon>Thermoprotei</taxon>
        <taxon>Sulfolobales</taxon>
        <taxon>Sulfolobaceae</taxon>
        <taxon>Acidianus</taxon>
    </lineage>
</organism>
<evidence type="ECO:0000313" key="1">
    <source>
        <dbReference type="EMBL" id="AWR93774.1"/>
    </source>
</evidence>